<dbReference type="GO" id="GO:0055085">
    <property type="term" value="P:transmembrane transport"/>
    <property type="evidence" value="ECO:0007669"/>
    <property type="project" value="InterPro"/>
</dbReference>
<dbReference type="GO" id="GO:0005886">
    <property type="term" value="C:plasma membrane"/>
    <property type="evidence" value="ECO:0007669"/>
    <property type="project" value="UniProtKB-SubCell"/>
</dbReference>
<dbReference type="Pfam" id="PF19300">
    <property type="entry name" value="BPD_transp_1_N"/>
    <property type="match status" value="1"/>
</dbReference>
<keyword evidence="5 7" id="KW-1133">Transmembrane helix</keyword>
<gene>
    <name evidence="9" type="primary">dppB</name>
    <name evidence="9" type="ORF">LT85_1317</name>
</gene>
<dbReference type="HOGENOM" id="CLU_036879_1_2_4"/>
<dbReference type="Pfam" id="PF00528">
    <property type="entry name" value="BPD_transp_1"/>
    <property type="match status" value="1"/>
</dbReference>
<evidence type="ECO:0000256" key="7">
    <source>
        <dbReference type="RuleBase" id="RU363032"/>
    </source>
</evidence>
<name>A0A0A1F9L7_9BURK</name>
<dbReference type="PANTHER" id="PTHR43163:SF6">
    <property type="entry name" value="DIPEPTIDE TRANSPORT SYSTEM PERMEASE PROTEIN DPPB-RELATED"/>
    <property type="match status" value="1"/>
</dbReference>
<dbReference type="SUPFAM" id="SSF161098">
    <property type="entry name" value="MetI-like"/>
    <property type="match status" value="1"/>
</dbReference>
<dbReference type="OrthoDB" id="9803623at2"/>
<evidence type="ECO:0000313" key="9">
    <source>
        <dbReference type="EMBL" id="AIY40475.1"/>
    </source>
</evidence>
<comment type="subcellular location">
    <subcellularLocation>
        <location evidence="1 7">Cell membrane</location>
        <topology evidence="1 7">Multi-pass membrane protein</topology>
    </subcellularLocation>
</comment>
<dbReference type="CDD" id="cd06261">
    <property type="entry name" value="TM_PBP2"/>
    <property type="match status" value="1"/>
</dbReference>
<keyword evidence="3" id="KW-1003">Cell membrane</keyword>
<dbReference type="Proteomes" id="UP000030302">
    <property type="component" value="Chromosome"/>
</dbReference>
<evidence type="ECO:0000256" key="5">
    <source>
        <dbReference type="ARBA" id="ARBA00022989"/>
    </source>
</evidence>
<dbReference type="PANTHER" id="PTHR43163">
    <property type="entry name" value="DIPEPTIDE TRANSPORT SYSTEM PERMEASE PROTEIN DPPB-RELATED"/>
    <property type="match status" value="1"/>
</dbReference>
<dbReference type="PROSITE" id="PS50928">
    <property type="entry name" value="ABC_TM1"/>
    <property type="match status" value="1"/>
</dbReference>
<reference evidence="10" key="1">
    <citation type="journal article" date="2014" name="Soil Biol. Biochem.">
        <title>Structure and function of bacterial communities in ageing soils: Insights from the Mendocino ecological staircase.</title>
        <authorList>
            <person name="Uroz S."/>
            <person name="Tech J.J."/>
            <person name="Sawaya N.A."/>
            <person name="Frey-Klett P."/>
            <person name="Leveau J.H.J."/>
        </authorList>
    </citation>
    <scope>NUCLEOTIDE SEQUENCE [LARGE SCALE GENOMIC DNA]</scope>
    <source>
        <strain evidence="10">Cal35</strain>
    </source>
</reference>
<dbReference type="InterPro" id="IPR000515">
    <property type="entry name" value="MetI-like"/>
</dbReference>
<feature type="domain" description="ABC transmembrane type-1" evidence="8">
    <location>
        <begin position="95"/>
        <end position="298"/>
    </location>
</feature>
<organism evidence="9 10">
    <name type="scientific">Collimonas arenae</name>
    <dbReference type="NCBI Taxonomy" id="279058"/>
    <lineage>
        <taxon>Bacteria</taxon>
        <taxon>Pseudomonadati</taxon>
        <taxon>Pseudomonadota</taxon>
        <taxon>Betaproteobacteria</taxon>
        <taxon>Burkholderiales</taxon>
        <taxon>Oxalobacteraceae</taxon>
        <taxon>Collimonas</taxon>
    </lineage>
</organism>
<feature type="transmembrane region" description="Helical" evidence="7">
    <location>
        <begin position="175"/>
        <end position="195"/>
    </location>
</feature>
<accession>A0A0A1F9L7</accession>
<proteinExistence type="inferred from homology"/>
<sequence length="312" mass="35237">MTAYILRRLWQMLPTMLGVIVLVFFLFNWVGGDPAYILAGKMSNPQQIANIRTQLGIDQPYYIQLWIFIKQIVTFNFGNSWSTGESVANVILTRLGPSMTVLIPLTILETLIAVALALAVAFVRGSKTDRMVMVACTVGMSISILVYIILFQYWFAYKLGMFPVQGWGNHFTENLFHYSLLPILIMLAVSIAPSLRLYRTFVLDEVNQDYVRTARAKGVKERRILWVHVLRNAAIPIITNVMSNLPALLIGAFLIERFFSIPGIGREVILAVERSDFPVIKAITIYVAAATMIFNLLTDLLYQAVDPRVQLK</sequence>
<feature type="transmembrane region" description="Helical" evidence="7">
    <location>
        <begin position="233"/>
        <end position="255"/>
    </location>
</feature>
<dbReference type="KEGG" id="care:LT85_1317"/>
<evidence type="ECO:0000313" key="10">
    <source>
        <dbReference type="Proteomes" id="UP000030302"/>
    </source>
</evidence>
<evidence type="ECO:0000256" key="2">
    <source>
        <dbReference type="ARBA" id="ARBA00022448"/>
    </source>
</evidence>
<evidence type="ECO:0000256" key="6">
    <source>
        <dbReference type="ARBA" id="ARBA00023136"/>
    </source>
</evidence>
<dbReference type="EMBL" id="CP009962">
    <property type="protein sequence ID" value="AIY40475.1"/>
    <property type="molecule type" value="Genomic_DNA"/>
</dbReference>
<dbReference type="InterPro" id="IPR035906">
    <property type="entry name" value="MetI-like_sf"/>
</dbReference>
<protein>
    <submittedName>
        <fullName evidence="9">Dipeptide transport system permease protein DppB</fullName>
    </submittedName>
</protein>
<feature type="transmembrane region" description="Helical" evidence="7">
    <location>
        <begin position="101"/>
        <end position="123"/>
    </location>
</feature>
<evidence type="ECO:0000256" key="3">
    <source>
        <dbReference type="ARBA" id="ARBA00022475"/>
    </source>
</evidence>
<evidence type="ECO:0000256" key="4">
    <source>
        <dbReference type="ARBA" id="ARBA00022692"/>
    </source>
</evidence>
<dbReference type="RefSeq" id="WP_038486783.1">
    <property type="nucleotide sequence ID" value="NZ_CP009962.1"/>
</dbReference>
<keyword evidence="4 7" id="KW-0812">Transmembrane</keyword>
<dbReference type="InterPro" id="IPR045621">
    <property type="entry name" value="BPD_transp_1_N"/>
</dbReference>
<feature type="transmembrane region" description="Helical" evidence="7">
    <location>
        <begin position="132"/>
        <end position="155"/>
    </location>
</feature>
<keyword evidence="2 7" id="KW-0813">Transport</keyword>
<keyword evidence="10" id="KW-1185">Reference proteome</keyword>
<feature type="transmembrane region" description="Helical" evidence="7">
    <location>
        <begin position="283"/>
        <end position="302"/>
    </location>
</feature>
<dbReference type="AlphaFoldDB" id="A0A0A1F9L7"/>
<evidence type="ECO:0000256" key="1">
    <source>
        <dbReference type="ARBA" id="ARBA00004651"/>
    </source>
</evidence>
<evidence type="ECO:0000259" key="8">
    <source>
        <dbReference type="PROSITE" id="PS50928"/>
    </source>
</evidence>
<comment type="similarity">
    <text evidence="7">Belongs to the binding-protein-dependent transport system permease family.</text>
</comment>
<feature type="transmembrane region" description="Helical" evidence="7">
    <location>
        <begin position="12"/>
        <end position="31"/>
    </location>
</feature>
<keyword evidence="6 7" id="KW-0472">Membrane</keyword>
<dbReference type="Gene3D" id="1.10.3720.10">
    <property type="entry name" value="MetI-like"/>
    <property type="match status" value="1"/>
</dbReference>
<dbReference type="STRING" id="279058.LT85_1317"/>